<dbReference type="PROSITE" id="PS50949">
    <property type="entry name" value="HTH_GNTR"/>
    <property type="match status" value="1"/>
</dbReference>
<dbReference type="GO" id="GO:0045892">
    <property type="term" value="P:negative regulation of DNA-templated transcription"/>
    <property type="evidence" value="ECO:0007669"/>
    <property type="project" value="TreeGrafter"/>
</dbReference>
<dbReference type="SMART" id="SM00866">
    <property type="entry name" value="UTRA"/>
    <property type="match status" value="1"/>
</dbReference>
<sequence>MSETVADRILNYIADQGLTAGDKLPAEVEMSRILGFSRNSMREAYSDLIAKSVIQRRHGVGTFVNDPPIFNSPGVSFGFWRMIQSSGRSPGLKEVFRDRVVPETSLKTRLEITSDDPVGRVRWLFTANGQPCVVIDHYLVPEIPLEAVPRQGTFNVLASVTGYIQTRGATLETINSAEAAGPEIASLLSLTPGRPLLRGFATIRGGDGKVALFSDAWQSPDLIASRNLFDLSPLDFQDITANRNKTKKPEPQQDKDKTNEN</sequence>
<dbReference type="GO" id="GO:0003700">
    <property type="term" value="F:DNA-binding transcription factor activity"/>
    <property type="evidence" value="ECO:0007669"/>
    <property type="project" value="InterPro"/>
</dbReference>
<evidence type="ECO:0000256" key="3">
    <source>
        <dbReference type="ARBA" id="ARBA00023163"/>
    </source>
</evidence>
<keyword evidence="3" id="KW-0804">Transcription</keyword>
<dbReference type="Pfam" id="PF00392">
    <property type="entry name" value="GntR"/>
    <property type="match status" value="1"/>
</dbReference>
<keyword evidence="6" id="KW-1185">Reference proteome</keyword>
<name>A0A418SL32_9RHOB</name>
<accession>A0A418SL32</accession>
<dbReference type="GO" id="GO:0003677">
    <property type="term" value="F:DNA binding"/>
    <property type="evidence" value="ECO:0007669"/>
    <property type="project" value="UniProtKB-KW"/>
</dbReference>
<dbReference type="Gene3D" id="3.40.1410.10">
    <property type="entry name" value="Chorismate lyase-like"/>
    <property type="match status" value="1"/>
</dbReference>
<dbReference type="SUPFAM" id="SSF64288">
    <property type="entry name" value="Chorismate lyase-like"/>
    <property type="match status" value="1"/>
</dbReference>
<protein>
    <submittedName>
        <fullName evidence="5">Uncharacterized protein</fullName>
    </submittedName>
</protein>
<dbReference type="EMBL" id="CP060436">
    <property type="protein sequence ID" value="QPM90873.1"/>
    <property type="molecule type" value="Genomic_DNA"/>
</dbReference>
<gene>
    <name evidence="5" type="ORF">PSAL_021150</name>
</gene>
<dbReference type="InterPro" id="IPR028978">
    <property type="entry name" value="Chorismate_lyase_/UTRA_dom_sf"/>
</dbReference>
<reference evidence="5 6" key="1">
    <citation type="submission" date="2020-08" db="EMBL/GenBank/DDBJ databases">
        <title>Genome sequence of Rhodobacteraceae bacterium Lw-13e.</title>
        <authorList>
            <person name="Poehlein A."/>
            <person name="Wolter L."/>
            <person name="Daniel R."/>
            <person name="Brinkhoff T."/>
        </authorList>
    </citation>
    <scope>NUCLEOTIDE SEQUENCE [LARGE SCALE GENOMIC DNA]</scope>
    <source>
        <strain evidence="5 6">Lw-13e</strain>
    </source>
</reference>
<dbReference type="SUPFAM" id="SSF46785">
    <property type="entry name" value="Winged helix' DNA-binding domain"/>
    <property type="match status" value="1"/>
</dbReference>
<dbReference type="Proteomes" id="UP000283786">
    <property type="component" value="Chromosome"/>
</dbReference>
<dbReference type="InterPro" id="IPR036390">
    <property type="entry name" value="WH_DNA-bd_sf"/>
</dbReference>
<dbReference type="Gene3D" id="1.10.10.10">
    <property type="entry name" value="Winged helix-like DNA-binding domain superfamily/Winged helix DNA-binding domain"/>
    <property type="match status" value="1"/>
</dbReference>
<feature type="compositionally biased region" description="Basic and acidic residues" evidence="4">
    <location>
        <begin position="247"/>
        <end position="261"/>
    </location>
</feature>
<dbReference type="PANTHER" id="PTHR44846:SF17">
    <property type="entry name" value="GNTR-FAMILY TRANSCRIPTIONAL REGULATOR"/>
    <property type="match status" value="1"/>
</dbReference>
<dbReference type="OrthoDB" id="7173258at2"/>
<keyword evidence="1" id="KW-0805">Transcription regulation</keyword>
<dbReference type="PANTHER" id="PTHR44846">
    <property type="entry name" value="MANNOSYL-D-GLYCERATE TRANSPORT/METABOLISM SYSTEM REPRESSOR MNGR-RELATED"/>
    <property type="match status" value="1"/>
</dbReference>
<proteinExistence type="predicted"/>
<dbReference type="InterPro" id="IPR050679">
    <property type="entry name" value="Bact_HTH_transcr_reg"/>
</dbReference>
<organism evidence="5 6">
    <name type="scientific">Pseudooceanicola algae</name>
    <dbReference type="NCBI Taxonomy" id="1537215"/>
    <lineage>
        <taxon>Bacteria</taxon>
        <taxon>Pseudomonadati</taxon>
        <taxon>Pseudomonadota</taxon>
        <taxon>Alphaproteobacteria</taxon>
        <taxon>Rhodobacterales</taxon>
        <taxon>Paracoccaceae</taxon>
        <taxon>Pseudooceanicola</taxon>
    </lineage>
</organism>
<dbReference type="KEGG" id="palw:PSAL_021150"/>
<evidence type="ECO:0000256" key="2">
    <source>
        <dbReference type="ARBA" id="ARBA00023125"/>
    </source>
</evidence>
<dbReference type="InterPro" id="IPR036388">
    <property type="entry name" value="WH-like_DNA-bd_sf"/>
</dbReference>
<dbReference type="CDD" id="cd07377">
    <property type="entry name" value="WHTH_GntR"/>
    <property type="match status" value="1"/>
</dbReference>
<dbReference type="Pfam" id="PF07702">
    <property type="entry name" value="UTRA"/>
    <property type="match status" value="1"/>
</dbReference>
<evidence type="ECO:0000256" key="4">
    <source>
        <dbReference type="SAM" id="MobiDB-lite"/>
    </source>
</evidence>
<dbReference type="SMART" id="SM00345">
    <property type="entry name" value="HTH_GNTR"/>
    <property type="match status" value="1"/>
</dbReference>
<keyword evidence="2" id="KW-0238">DNA-binding</keyword>
<evidence type="ECO:0000313" key="6">
    <source>
        <dbReference type="Proteomes" id="UP000283786"/>
    </source>
</evidence>
<evidence type="ECO:0000313" key="5">
    <source>
        <dbReference type="EMBL" id="QPM90873.1"/>
    </source>
</evidence>
<dbReference type="InterPro" id="IPR000524">
    <property type="entry name" value="Tscrpt_reg_HTH_GntR"/>
</dbReference>
<feature type="region of interest" description="Disordered" evidence="4">
    <location>
        <begin position="240"/>
        <end position="261"/>
    </location>
</feature>
<dbReference type="AlphaFoldDB" id="A0A418SL32"/>
<dbReference type="InterPro" id="IPR011663">
    <property type="entry name" value="UTRA"/>
</dbReference>
<evidence type="ECO:0000256" key="1">
    <source>
        <dbReference type="ARBA" id="ARBA00023015"/>
    </source>
</evidence>
<dbReference type="RefSeq" id="WP_119837763.1">
    <property type="nucleotide sequence ID" value="NZ_CP060436.1"/>
</dbReference>